<keyword evidence="1" id="KW-1133">Transmembrane helix</keyword>
<evidence type="ECO:0000256" key="1">
    <source>
        <dbReference type="SAM" id="Phobius"/>
    </source>
</evidence>
<evidence type="ECO:0000313" key="2">
    <source>
        <dbReference type="EMBL" id="POZ49816.1"/>
    </source>
</evidence>
<proteinExistence type="predicted"/>
<sequence>MARRKQTSLIGDFLDSLLELVDIWWEAGAVMTVLFLYGGLYGLIGAMYYQPPSVLVASLLVQVQFPFVPYLFPIMCLTFAFIFGVETYRSYKRQNFY</sequence>
<gene>
    <name evidence="2" type="ORF">AADEFJLK_04431</name>
</gene>
<dbReference type="EMBL" id="PGFZ01000023">
    <property type="protein sequence ID" value="POZ49816.1"/>
    <property type="molecule type" value="Genomic_DNA"/>
</dbReference>
<keyword evidence="1" id="KW-0812">Transmembrane</keyword>
<dbReference type="AlphaFoldDB" id="A0A2S5CG86"/>
<evidence type="ECO:0000313" key="3">
    <source>
        <dbReference type="Proteomes" id="UP000237423"/>
    </source>
</evidence>
<keyword evidence="1" id="KW-0472">Membrane</keyword>
<comment type="caution">
    <text evidence="2">The sequence shown here is derived from an EMBL/GenBank/DDBJ whole genome shotgun (WGS) entry which is preliminary data.</text>
</comment>
<protein>
    <submittedName>
        <fullName evidence="2">Uncharacterized protein</fullName>
    </submittedName>
</protein>
<accession>A0A2S5CG86</accession>
<name>A0A2S5CG86_9GAMM</name>
<feature type="transmembrane region" description="Helical" evidence="1">
    <location>
        <begin position="23"/>
        <end position="47"/>
    </location>
</feature>
<dbReference type="RefSeq" id="WP_103975839.1">
    <property type="nucleotide sequence ID" value="NZ_PGFZ01000023.1"/>
</dbReference>
<organism evidence="2 3">
    <name type="scientific">Methylovulum psychrotolerans</name>
    <dbReference type="NCBI Taxonomy" id="1704499"/>
    <lineage>
        <taxon>Bacteria</taxon>
        <taxon>Pseudomonadati</taxon>
        <taxon>Pseudomonadota</taxon>
        <taxon>Gammaproteobacteria</taxon>
        <taxon>Methylococcales</taxon>
        <taxon>Methylococcaceae</taxon>
        <taxon>Methylovulum</taxon>
    </lineage>
</organism>
<dbReference type="Proteomes" id="UP000237423">
    <property type="component" value="Unassembled WGS sequence"/>
</dbReference>
<reference evidence="2 3" key="1">
    <citation type="submission" date="2017-11" db="EMBL/GenBank/DDBJ databases">
        <title>Draft Genome Sequence of Methylobacter psychrotolerans Sph1T, an Obligate Methanotroph from Low-Temperature Environments.</title>
        <authorList>
            <person name="Oshkin I.Y."/>
            <person name="Miroshnikov K."/>
            <person name="Belova S.E."/>
            <person name="Korzhenkov A."/>
            <person name="Toshchakov S.V."/>
            <person name="Dedysh S.N."/>
        </authorList>
    </citation>
    <scope>NUCLEOTIDE SEQUENCE [LARGE SCALE GENOMIC DNA]</scope>
    <source>
        <strain evidence="2 3">Sph1</strain>
    </source>
</reference>
<feature type="transmembrane region" description="Helical" evidence="1">
    <location>
        <begin position="67"/>
        <end position="85"/>
    </location>
</feature>